<dbReference type="Pfam" id="PF13517">
    <property type="entry name" value="FG-GAP_3"/>
    <property type="match status" value="5"/>
</dbReference>
<dbReference type="SUPFAM" id="SSF69318">
    <property type="entry name" value="Integrin alpha N-terminal domain"/>
    <property type="match status" value="3"/>
</dbReference>
<evidence type="ECO:0000313" key="5">
    <source>
        <dbReference type="EMBL" id="PCE62569.1"/>
    </source>
</evidence>
<evidence type="ECO:0000259" key="4">
    <source>
        <dbReference type="Pfam" id="PF07593"/>
    </source>
</evidence>
<protein>
    <recommendedName>
        <fullName evidence="4">ASPIC/UnbV domain-containing protein</fullName>
    </recommendedName>
</protein>
<dbReference type="EMBL" id="NBWU01000008">
    <property type="protein sequence ID" value="PCE62569.1"/>
    <property type="molecule type" value="Genomic_DNA"/>
</dbReference>
<dbReference type="Proteomes" id="UP000219559">
    <property type="component" value="Unassembled WGS sequence"/>
</dbReference>
<dbReference type="InterPro" id="IPR013519">
    <property type="entry name" value="Int_alpha_beta-p"/>
</dbReference>
<dbReference type="Gene3D" id="2.130.10.130">
    <property type="entry name" value="Integrin alpha, N-terminal"/>
    <property type="match status" value="3"/>
</dbReference>
<gene>
    <name evidence="5" type="ORF">B7P33_18200</name>
</gene>
<dbReference type="InterPro" id="IPR013517">
    <property type="entry name" value="FG-GAP"/>
</dbReference>
<keyword evidence="3" id="KW-0325">Glycoprotein</keyword>
<name>A0A2A4G0P9_9FLAO</name>
<dbReference type="PANTHER" id="PTHR16026:SF0">
    <property type="entry name" value="CARTILAGE ACIDIC PROTEIN 1"/>
    <property type="match status" value="1"/>
</dbReference>
<evidence type="ECO:0000256" key="1">
    <source>
        <dbReference type="ARBA" id="ARBA00022729"/>
    </source>
</evidence>
<evidence type="ECO:0000256" key="3">
    <source>
        <dbReference type="ARBA" id="ARBA00023180"/>
    </source>
</evidence>
<dbReference type="SMART" id="SM00191">
    <property type="entry name" value="Int_alpha"/>
    <property type="match status" value="2"/>
</dbReference>
<dbReference type="Pfam" id="PF07593">
    <property type="entry name" value="UnbV_ASPIC"/>
    <property type="match status" value="1"/>
</dbReference>
<evidence type="ECO:0000256" key="2">
    <source>
        <dbReference type="ARBA" id="ARBA00022737"/>
    </source>
</evidence>
<dbReference type="InterPro" id="IPR028994">
    <property type="entry name" value="Integrin_alpha_N"/>
</dbReference>
<organism evidence="5 6">
    <name type="scientific">Sediminicola luteus</name>
    <dbReference type="NCBI Taxonomy" id="319238"/>
    <lineage>
        <taxon>Bacteria</taxon>
        <taxon>Pseudomonadati</taxon>
        <taxon>Bacteroidota</taxon>
        <taxon>Flavobacteriia</taxon>
        <taxon>Flavobacteriales</taxon>
        <taxon>Flavobacteriaceae</taxon>
        <taxon>Sediminicola</taxon>
    </lineage>
</organism>
<dbReference type="InterPro" id="IPR027039">
    <property type="entry name" value="Crtac1"/>
</dbReference>
<dbReference type="PANTHER" id="PTHR16026">
    <property type="entry name" value="CARTILAGE ACIDIC PROTEIN 1"/>
    <property type="match status" value="1"/>
</dbReference>
<evidence type="ECO:0000313" key="6">
    <source>
        <dbReference type="Proteomes" id="UP000219559"/>
    </source>
</evidence>
<dbReference type="InterPro" id="IPR011519">
    <property type="entry name" value="UnbV_ASPIC"/>
</dbReference>
<accession>A0A2A4G0P9</accession>
<dbReference type="OrthoDB" id="9816120at2"/>
<keyword evidence="1" id="KW-0732">Signal</keyword>
<sequence length="1094" mass="121530">MGKSSIFSLLILFIWACGPTTDSTAESKIFRALDPSSSQVGFTNTLTETDSLNYFNYSYIYMGGGVSAGDVNNDGLTDLFFTGNMVANKLYLNQGNLQFKDISNAAQIAGDNRWYTGTTMVDINADGHMDIYCSVGGKNGNKKNQLFLNNGDGTFSEKAEALGIADAGNSVQGVFFDYDRDGDLDLYVANYPPTPFNAPNQYYKFKQDYLKYIESDRLYRNDGSSFTDVTKKAGLLSYGLTLSASVGDLNNDGWPDIYVSNDFSTPDYLFMNNGDGTFSDTAQESMKNTSFYGMGADMADFNNDGLLDLFQLDMSAKNNRRAKANMASMNPDLFWSTVNAGFHYQYMQNSLQLNNGNLRGNIPDFSNVARISGLASTDWSWAPLFADLDNDGRKDLFVANGTRREINNRDYFIALEKKQISKDSFLQMSMAIPSEPIDNFVFQNKGGLKFEKANKKWGLEYKGFSNGTVYADLDNDGDLEIVINNIDAPASIFENTGIKENRYLQLAFKGDSLNPQGIGAKISIYEGGQLQMQELMLSRGFQSSVPPLLHFGLGNAQQVDSVRVQWPDGKYQLLKNIETNHKLTLAYTDATSLKSSARNDNTLFSSPLENDFLRHKHEENYYDDFDKEILLPHKTSNFGPDVAVADLNKDGKDDLVVGGASGQPTTVYFQTESGFKPTNESVFEGDRGKEDIGIHIFDADNDNLLDIYIVSGGNEFAPDSPQLQDRLYRNNGDGTFTKTDSALPQMISSGGRVASFDYDKDGDLDLFVGGRLVPGNYPSPAQSFLLENQSTTGNPKFVDSSHKLPNAQKLGMVTDALWTDFNQDGWTDLIIVGEWMPITIFKNNQGQFTDETENFGLSDTRGWWFSLAQADFDQDGDMDYVLGNLGENYKYKAKDDATFDIFFNDFDGNQTNDIVLSYHNDGTQFPVRGRECSSQQMPAIKSKFKDYNSFSTATLKDIYTEKELDESLHYSVKSFASVYLENTGSGFKRHQLPVMAQLSSINQILVDDFDQNGTQDVLVAGNLHASEVETPRNDAGIGLLLSGDGKGGFTPIEARNSGFYTPGDVKDMKPIRIDGQNYIVAAKNNDYLQFVKRK</sequence>
<dbReference type="AlphaFoldDB" id="A0A2A4G0P9"/>
<reference evidence="5 6" key="1">
    <citation type="submission" date="2017-04" db="EMBL/GenBank/DDBJ databases">
        <title>A new member of the family Flavobacteriaceae isolated from ascidians.</title>
        <authorList>
            <person name="Chen L."/>
        </authorList>
    </citation>
    <scope>NUCLEOTIDE SEQUENCE [LARGE SCALE GENOMIC DNA]</scope>
    <source>
        <strain evidence="5 6">HQA918</strain>
    </source>
</reference>
<keyword evidence="6" id="KW-1185">Reference proteome</keyword>
<dbReference type="RefSeq" id="WP_097443656.1">
    <property type="nucleotide sequence ID" value="NZ_NBWU01000008.1"/>
</dbReference>
<keyword evidence="2" id="KW-0677">Repeat</keyword>
<feature type="domain" description="ASPIC/UnbV" evidence="4">
    <location>
        <begin position="517"/>
        <end position="584"/>
    </location>
</feature>
<comment type="caution">
    <text evidence="5">The sequence shown here is derived from an EMBL/GenBank/DDBJ whole genome shotgun (WGS) entry which is preliminary data.</text>
</comment>
<dbReference type="Pfam" id="PF01839">
    <property type="entry name" value="FG-GAP"/>
    <property type="match status" value="1"/>
</dbReference>
<proteinExistence type="predicted"/>